<dbReference type="Proteomes" id="UP000537126">
    <property type="component" value="Unassembled WGS sequence"/>
</dbReference>
<keyword evidence="1" id="KW-0732">Signal</keyword>
<accession>A0A846MQB7</accession>
<dbReference type="EMBL" id="JAASRN010000002">
    <property type="protein sequence ID" value="NIK73753.1"/>
    <property type="molecule type" value="Genomic_DNA"/>
</dbReference>
<feature type="chain" id="PRO_5032448383" description="DUF2911 domain-containing protein" evidence="1">
    <location>
        <begin position="19"/>
        <end position="189"/>
    </location>
</feature>
<reference evidence="2 3" key="1">
    <citation type="submission" date="2020-03" db="EMBL/GenBank/DDBJ databases">
        <title>Genomic Encyclopedia of Type Strains, Phase IV (KMG-IV): sequencing the most valuable type-strain genomes for metagenomic binning, comparative biology and taxonomic classification.</title>
        <authorList>
            <person name="Goeker M."/>
        </authorList>
    </citation>
    <scope>NUCLEOTIDE SEQUENCE [LARGE SCALE GENOMIC DNA]</scope>
    <source>
        <strain evidence="2 3">DSM 5718</strain>
    </source>
</reference>
<feature type="signal peptide" evidence="1">
    <location>
        <begin position="1"/>
        <end position="18"/>
    </location>
</feature>
<protein>
    <recommendedName>
        <fullName evidence="4">DUF2911 domain-containing protein</fullName>
    </recommendedName>
</protein>
<dbReference type="AlphaFoldDB" id="A0A846MQB7"/>
<comment type="caution">
    <text evidence="2">The sequence shown here is derived from an EMBL/GenBank/DDBJ whole genome shotgun (WGS) entry which is preliminary data.</text>
</comment>
<evidence type="ECO:0000313" key="2">
    <source>
        <dbReference type="EMBL" id="NIK73753.1"/>
    </source>
</evidence>
<sequence length="189" mass="21780">MQRLLVILSLFIALPAFAQAQQIDLLQDSIRVIRPKKRLSPIAIASYIKGDTYIKITYGQPFKRNREIFGALIPYNQVWRTGANEATEITVTRDVKIGDKILKAGTYTIFTIPNPDEWTIIFNKSLGLWGAYDYEKVKSQDVLRVKAKVTQTQEIYEAFTIRLTEAPYGVDMELIWDRTKVTLPIYFIE</sequence>
<gene>
    <name evidence="2" type="ORF">FHS56_001266</name>
</gene>
<evidence type="ECO:0000256" key="1">
    <source>
        <dbReference type="SAM" id="SignalP"/>
    </source>
</evidence>
<name>A0A846MQB7_9BACT</name>
<organism evidence="2 3">
    <name type="scientific">Thermonema lapsum</name>
    <dbReference type="NCBI Taxonomy" id="28195"/>
    <lineage>
        <taxon>Bacteria</taxon>
        <taxon>Pseudomonadati</taxon>
        <taxon>Bacteroidota</taxon>
        <taxon>Cytophagia</taxon>
        <taxon>Cytophagales</taxon>
        <taxon>Thermonemataceae</taxon>
        <taxon>Thermonema</taxon>
    </lineage>
</organism>
<evidence type="ECO:0000313" key="3">
    <source>
        <dbReference type="Proteomes" id="UP000537126"/>
    </source>
</evidence>
<dbReference type="Pfam" id="PF11138">
    <property type="entry name" value="DUF2911"/>
    <property type="match status" value="1"/>
</dbReference>
<dbReference type="InterPro" id="IPR021314">
    <property type="entry name" value="DUF2911"/>
</dbReference>
<dbReference type="RefSeq" id="WP_166919026.1">
    <property type="nucleotide sequence ID" value="NZ_JAASRN010000002.1"/>
</dbReference>
<proteinExistence type="predicted"/>
<keyword evidence="3" id="KW-1185">Reference proteome</keyword>
<evidence type="ECO:0008006" key="4">
    <source>
        <dbReference type="Google" id="ProtNLM"/>
    </source>
</evidence>